<reference evidence="3 4" key="1">
    <citation type="submission" date="2016-09" db="EMBL/GenBank/DDBJ databases">
        <title>Photobacterium proteolyticum sp. nov. a protease producing bacterium isolated from ocean sediments of Laizhou Bay.</title>
        <authorList>
            <person name="Li Y."/>
        </authorList>
    </citation>
    <scope>NUCLEOTIDE SEQUENCE [LARGE SCALE GENOMIC DNA]</scope>
    <source>
        <strain evidence="3 4">13-12</strain>
    </source>
</reference>
<feature type="domain" description="Lcl C-terminal" evidence="2">
    <location>
        <begin position="431"/>
        <end position="552"/>
    </location>
</feature>
<evidence type="ECO:0000256" key="1">
    <source>
        <dbReference type="SAM" id="SignalP"/>
    </source>
</evidence>
<accession>A0A1Q9GLQ5</accession>
<evidence type="ECO:0000313" key="4">
    <source>
        <dbReference type="Proteomes" id="UP000186905"/>
    </source>
</evidence>
<comment type="caution">
    <text evidence="3">The sequence shown here is derived from an EMBL/GenBank/DDBJ whole genome shotgun (WGS) entry which is preliminary data.</text>
</comment>
<protein>
    <recommendedName>
        <fullName evidence="2">Lcl C-terminal domain-containing protein</fullName>
    </recommendedName>
</protein>
<sequence>MKYNKLSALLTAALLTGCNSSSTSSAANPVSQGQNQATQDQKVELSSKSIQFVDASKVTFDAPGVSVQTAQKVTNITTNFGKAYVDQTSGRFVFQPTASTSAAQAKSTVSKNTVAKAADTTSTHRLASANNYHFEIKYQIDNTNYQVTGYVLPLHKNSDNTVVTRFVKLDAEGTALAEDKQVMTMETSDWSCVQDVSSNLTWQVLQANGEFAFDSTYYWGDRVVNNRDFSESACGLNTVCNTDNLIAAANSQQLCGKSDWRLPTRNEWKTILTNDMLDDNKRLSPVDSFFFPYVDANYDEAYWSSSYTQYPNGHDSNAVEGDWQGSNATVGDAYVMWMGSDFADERMPPRSTNEPRLSMLVSGSVIADDAENTIGGITAPLKAEVNAKGDEDSKWKSRFTKLGVSGQPLQDQDAAEWACSRDKFFATEVPNTQILWQRIDKAGPLMSYDQAVAYVDTINANTLCGRNDWRLPTESELKSILIDSFAFNMEGMSYRAGYVNTIFADTVVEENSYYWTQTADNYYPDSKHMAVAFQSEWSDSSGESNASLYRVRLISTSAVQP</sequence>
<keyword evidence="1" id="KW-0732">Signal</keyword>
<proteinExistence type="predicted"/>
<gene>
    <name evidence="3" type="ORF">BIT28_22710</name>
</gene>
<dbReference type="AlphaFoldDB" id="A0A1Q9GLQ5"/>
<dbReference type="Pfam" id="PF07603">
    <property type="entry name" value="Lcl_C"/>
    <property type="match status" value="2"/>
</dbReference>
<keyword evidence="4" id="KW-1185">Reference proteome</keyword>
<evidence type="ECO:0000313" key="3">
    <source>
        <dbReference type="EMBL" id="OLQ75452.1"/>
    </source>
</evidence>
<name>A0A1Q9GLQ5_9GAMM</name>
<dbReference type="RefSeq" id="WP_075764431.1">
    <property type="nucleotide sequence ID" value="NZ_MJIL01000075.1"/>
</dbReference>
<dbReference type="PROSITE" id="PS51257">
    <property type="entry name" value="PROKAR_LIPOPROTEIN"/>
    <property type="match status" value="1"/>
</dbReference>
<dbReference type="InterPro" id="IPR011460">
    <property type="entry name" value="Lcl_C"/>
</dbReference>
<feature type="chain" id="PRO_5012796684" description="Lcl C-terminal domain-containing protein" evidence="1">
    <location>
        <begin position="27"/>
        <end position="561"/>
    </location>
</feature>
<dbReference type="OrthoDB" id="9815730at2"/>
<dbReference type="Proteomes" id="UP000186905">
    <property type="component" value="Unassembled WGS sequence"/>
</dbReference>
<organism evidence="3 4">
    <name type="scientific">Photobacterium proteolyticum</name>
    <dbReference type="NCBI Taxonomy" id="1903952"/>
    <lineage>
        <taxon>Bacteria</taxon>
        <taxon>Pseudomonadati</taxon>
        <taxon>Pseudomonadota</taxon>
        <taxon>Gammaproteobacteria</taxon>
        <taxon>Vibrionales</taxon>
        <taxon>Vibrionaceae</taxon>
        <taxon>Photobacterium</taxon>
    </lineage>
</organism>
<dbReference type="STRING" id="1903952.BIT28_22710"/>
<feature type="domain" description="Lcl C-terminal" evidence="2">
    <location>
        <begin position="192"/>
        <end position="310"/>
    </location>
</feature>
<evidence type="ECO:0000259" key="2">
    <source>
        <dbReference type="Pfam" id="PF07603"/>
    </source>
</evidence>
<feature type="signal peptide" evidence="1">
    <location>
        <begin position="1"/>
        <end position="26"/>
    </location>
</feature>
<dbReference type="EMBL" id="MJIL01000075">
    <property type="protein sequence ID" value="OLQ75452.1"/>
    <property type="molecule type" value="Genomic_DNA"/>
</dbReference>